<sequence>MPRKKKSTETVVESPAAVTTHGEGDNEPDSEPSELNRLISEEEYSNDKAEVVVMNHTPATSSPTSSGSRHNSHSGPKTVDEDLDKISSEHNREPRAPEEEDIVDECCPLRNPDDEDERRLVSPDQPHSGEYKKIMDMLKEAEAEADPEQEQAKRRMEYLVKYNPRHPDSDLGFLDYCCAFFACFALCIEG</sequence>
<feature type="region of interest" description="Disordered" evidence="1">
    <location>
        <begin position="1"/>
        <end position="129"/>
    </location>
</feature>
<proteinExistence type="predicted"/>
<feature type="compositionally biased region" description="Basic and acidic residues" evidence="1">
    <location>
        <begin position="117"/>
        <end position="129"/>
    </location>
</feature>
<gene>
    <name evidence="2" type="ORF">Fcan01_15087</name>
</gene>
<comment type="caution">
    <text evidence="2">The sequence shown here is derived from an EMBL/GenBank/DDBJ whole genome shotgun (WGS) entry which is preliminary data.</text>
</comment>
<feature type="compositionally biased region" description="Basic and acidic residues" evidence="1">
    <location>
        <begin position="78"/>
        <end position="97"/>
    </location>
</feature>
<feature type="compositionally biased region" description="Low complexity" evidence="1">
    <location>
        <begin position="55"/>
        <end position="76"/>
    </location>
</feature>
<evidence type="ECO:0000256" key="1">
    <source>
        <dbReference type="SAM" id="MobiDB-lite"/>
    </source>
</evidence>
<organism evidence="2 3">
    <name type="scientific">Folsomia candida</name>
    <name type="common">Springtail</name>
    <dbReference type="NCBI Taxonomy" id="158441"/>
    <lineage>
        <taxon>Eukaryota</taxon>
        <taxon>Metazoa</taxon>
        <taxon>Ecdysozoa</taxon>
        <taxon>Arthropoda</taxon>
        <taxon>Hexapoda</taxon>
        <taxon>Collembola</taxon>
        <taxon>Entomobryomorpha</taxon>
        <taxon>Isotomoidea</taxon>
        <taxon>Isotomidae</taxon>
        <taxon>Proisotominae</taxon>
        <taxon>Folsomia</taxon>
    </lineage>
</organism>
<dbReference type="Proteomes" id="UP000198287">
    <property type="component" value="Unassembled WGS sequence"/>
</dbReference>
<evidence type="ECO:0000313" key="2">
    <source>
        <dbReference type="EMBL" id="OXA50250.1"/>
    </source>
</evidence>
<reference evidence="2 3" key="1">
    <citation type="submission" date="2015-12" db="EMBL/GenBank/DDBJ databases">
        <title>The genome of Folsomia candida.</title>
        <authorList>
            <person name="Faddeeva A."/>
            <person name="Derks M.F."/>
            <person name="Anvar Y."/>
            <person name="Smit S."/>
            <person name="Van Straalen N."/>
            <person name="Roelofs D."/>
        </authorList>
    </citation>
    <scope>NUCLEOTIDE SEQUENCE [LARGE SCALE GENOMIC DNA]</scope>
    <source>
        <strain evidence="2 3">VU population</strain>
        <tissue evidence="2">Whole body</tissue>
    </source>
</reference>
<protein>
    <submittedName>
        <fullName evidence="2">Uncharacterized protein</fullName>
    </submittedName>
</protein>
<name>A0A226DYX1_FOLCA</name>
<keyword evidence="3" id="KW-1185">Reference proteome</keyword>
<accession>A0A226DYX1</accession>
<evidence type="ECO:0000313" key="3">
    <source>
        <dbReference type="Proteomes" id="UP000198287"/>
    </source>
</evidence>
<dbReference type="EMBL" id="LNIX01000009">
    <property type="protein sequence ID" value="OXA50250.1"/>
    <property type="molecule type" value="Genomic_DNA"/>
</dbReference>
<dbReference type="AlphaFoldDB" id="A0A226DYX1"/>